<dbReference type="Proteomes" id="UP001567538">
    <property type="component" value="Unassembled WGS sequence"/>
</dbReference>
<dbReference type="PANTHER" id="PTHR34569">
    <property type="entry name" value="EXPRESSED PROTEIN"/>
    <property type="match status" value="1"/>
</dbReference>
<reference evidence="1 2" key="1">
    <citation type="submission" date="2024-06" db="EMBL/GenBank/DDBJ databases">
        <title>A chromosome level genome sequence of Diviner's sage (Salvia divinorum).</title>
        <authorList>
            <person name="Ford S.A."/>
            <person name="Ro D.-K."/>
            <person name="Ness R.W."/>
            <person name="Phillips M.A."/>
        </authorList>
    </citation>
    <scope>NUCLEOTIDE SEQUENCE [LARGE SCALE GENOMIC DNA]</scope>
    <source>
        <strain evidence="1">SAF-2024a</strain>
        <tissue evidence="1">Leaf</tissue>
    </source>
</reference>
<protein>
    <submittedName>
        <fullName evidence="1">Uncharacterized protein</fullName>
    </submittedName>
</protein>
<comment type="caution">
    <text evidence="1">The sequence shown here is derived from an EMBL/GenBank/DDBJ whole genome shotgun (WGS) entry which is preliminary data.</text>
</comment>
<sequence length="163" mass="17764">MADVAVSVPQQPRDHPLLRLRSSIPSSIVVAPAKLNLLLHHHHSSSTTTSATTSSSSDDLELLSIKPNSQSYTSLKDLLPTTAVNSPRPSSAQGGSDICIRNRLVKQAAWAYLQPMSTSSGSAGGGFLRRMFPRLAALFDLVRRSVARAINWTLQFVWIRCSR</sequence>
<dbReference type="PANTHER" id="PTHR34569:SF12">
    <property type="entry name" value="TRANSMEMBRANE PROTEIN"/>
    <property type="match status" value="1"/>
</dbReference>
<evidence type="ECO:0000313" key="2">
    <source>
        <dbReference type="Proteomes" id="UP001567538"/>
    </source>
</evidence>
<accession>A0ABD1GBD4</accession>
<gene>
    <name evidence="1" type="ORF">AAHA92_25644</name>
</gene>
<organism evidence="1 2">
    <name type="scientific">Salvia divinorum</name>
    <name type="common">Maria pastora</name>
    <name type="synonym">Diviner's sage</name>
    <dbReference type="NCBI Taxonomy" id="28513"/>
    <lineage>
        <taxon>Eukaryota</taxon>
        <taxon>Viridiplantae</taxon>
        <taxon>Streptophyta</taxon>
        <taxon>Embryophyta</taxon>
        <taxon>Tracheophyta</taxon>
        <taxon>Spermatophyta</taxon>
        <taxon>Magnoliopsida</taxon>
        <taxon>eudicotyledons</taxon>
        <taxon>Gunneridae</taxon>
        <taxon>Pentapetalae</taxon>
        <taxon>asterids</taxon>
        <taxon>lamiids</taxon>
        <taxon>Lamiales</taxon>
        <taxon>Lamiaceae</taxon>
        <taxon>Nepetoideae</taxon>
        <taxon>Mentheae</taxon>
        <taxon>Salviinae</taxon>
        <taxon>Salvia</taxon>
        <taxon>Salvia subgen. Calosphace</taxon>
    </lineage>
</organism>
<dbReference type="EMBL" id="JBEAFC010000009">
    <property type="protein sequence ID" value="KAL1541420.1"/>
    <property type="molecule type" value="Genomic_DNA"/>
</dbReference>
<evidence type="ECO:0000313" key="1">
    <source>
        <dbReference type="EMBL" id="KAL1541420.1"/>
    </source>
</evidence>
<proteinExistence type="predicted"/>
<name>A0ABD1GBD4_SALDI</name>
<dbReference type="AlphaFoldDB" id="A0ABD1GBD4"/>
<keyword evidence="2" id="KW-1185">Reference proteome</keyword>